<dbReference type="STRING" id="1301098.PKB_0784"/>
<dbReference type="PATRIC" id="fig|1301098.3.peg.787"/>
<protein>
    <recommendedName>
        <fullName evidence="3">Bacteriophage tail tape measure N-terminal domain-containing protein</fullName>
    </recommendedName>
</protein>
<feature type="domain" description="Bacteriophage tail tape measure N-terminal" evidence="3">
    <location>
        <begin position="385"/>
        <end position="589"/>
    </location>
</feature>
<reference evidence="4 5" key="2">
    <citation type="submission" date="2014-05" db="EMBL/GenBank/DDBJ databases">
        <title>Genome sequence of the 3-chlorobenzoate degrading bacterium Pseudomonas knackmussii B13 shows multiple evidence for horizontal gene transfer.</title>
        <authorList>
            <person name="Miyazaki R."/>
            <person name="Bertelli C."/>
            <person name="Falquet L."/>
            <person name="Robinson-Rechavi M."/>
            <person name="Gharib W."/>
            <person name="Roy S."/>
            <person name="Van der Meer J.R."/>
        </authorList>
    </citation>
    <scope>NUCLEOTIDE SEQUENCE [LARGE SCALE GENOMIC DNA]</scope>
    <source>
        <strain evidence="4 5">B13</strain>
    </source>
</reference>
<accession>A0A024HCC4</accession>
<feature type="compositionally biased region" description="Basic and acidic residues" evidence="2">
    <location>
        <begin position="777"/>
        <end position="801"/>
    </location>
</feature>
<name>A0A024HCC4_PSEKB</name>
<gene>
    <name evidence="4" type="ORF">PKB_0784</name>
</gene>
<dbReference type="InterPro" id="IPR009628">
    <property type="entry name" value="Phage_tape_measure_N"/>
</dbReference>
<evidence type="ECO:0000256" key="2">
    <source>
        <dbReference type="SAM" id="MobiDB-lite"/>
    </source>
</evidence>
<reference evidence="4 5" key="1">
    <citation type="submission" date="2013-03" db="EMBL/GenBank/DDBJ databases">
        <authorList>
            <person name="Linke B."/>
        </authorList>
    </citation>
    <scope>NUCLEOTIDE SEQUENCE [LARGE SCALE GENOMIC DNA]</scope>
    <source>
        <strain evidence="4 5">B13</strain>
    </source>
</reference>
<evidence type="ECO:0000256" key="1">
    <source>
        <dbReference type="SAM" id="Coils"/>
    </source>
</evidence>
<dbReference type="KEGG" id="pkc:PKB_0784"/>
<dbReference type="eggNOG" id="COG5281">
    <property type="taxonomic scope" value="Bacteria"/>
</dbReference>
<sequence length="1398" mass="143436">MAGKELDLALRIRADLADGQKALEGLGQSVVDVGDSAQQTNTRLAETGRAVDSLQADSAAAATALVAIDNALQGVAQGGQQSAAQIEATAAAIDGLASDGAQAAAGLSAVESALQGVGQSGQQSAGQVTSAALAVDNLATDSAEATASLSTAQAALQGVAQAGQQSAAEIGSAAAAVDELGSSGTSAAAAVSTIESALQATTTGAQAAAAQLDQILQVVVDQAAETSRQLATVGETADQQAERIRAMVAASLEQQAAVDAAATSNEQLSASLANVNANWQENARAQTEAANLYHNTERAIAQQAEAERQAAEDAAAATEALRAQEAELGKLLGQIDPTIRELERLDDLEQRLRGFQGKLLDAESFDEFNAKLREQRQRLDDSSNGMRSAGISAGQYQQAMRQLPMQLTDVTTSLASGMPLWMVAIQQGGQIKDSFGGVGNAARALVSLFNPLTVAIAAVTAGAGALALAWHQGSAEADEYNKALILTGNYAGVTAGQLAALAREMDGLRDVSQGSAAAALTEVAASGKFAGDQIKLVAVAAEQMRVATGKAVSETVAEFADLAKDPITAILKLNETQHFLTATQLEQIRTLQLQQGEQAAATEAMRVYAAMIADRAPQITQNLSSIERAWREIKTAAVESWDGVVNLFRPTGDAQRITELTTKIAYLKSTLGTGFEPSADTQQQIDQLSSQLEALQKKQQAAAEASKNTVDSAAEAKRQAAADSFIKSAEAQVESLSKLTETEKAHQVMQQQGIAETSSQGQAMLAAAKAADEKKAAVDAATKAERDHEAAQRKSRQEAEAAARQAKQSADQQENFVRGLERQAATQGQSTSETRAYDLAEKGLTGTLRARAEAALAVLAADEQKRQADADAKQLANAQVQLLDAQGQQAAAASLKIEQQYGELLKRLQARSDTAGADLVQRLINVSQAKAQLDQVSSEIERLFSDQSRQEQSVQAQQQAGLISELGARQQLLDLHKATADQVEKLLPQMQALAEATGNPDAIERVKDLQTRLQELQATSNQWQQSLQKGFENGLQGALEGLATGTENLKEAAVSFLQDISRSMASLASQTLAQMASDRLTNLFNGESSSASMTAGAAAVSTSATQLSAAGASLVTGAAAISTAAAALAAASGSKGAGGAAAGVAGDGIQGIVDNYGAPSDVVSWPGADATQATAEAIGSATSEGAAAMGDAITSASTAGSGTFSDALGSIFSNGADLFSGLFGSLSSSGGGAGMSSIFGSIFGSGAGAAGAAAVMVATGGHILGPGTGTSDSIPAMLSNYEYVTRAAVVQQPGALDFLHDFNARGMSALGDWGRIFHHATGGLAGVPAPAMPSPTMPTGGVADPLRNLAANMTTRLRIINAQDPEDAVRRQAATPAFEKAILNIIGSNPTAVKELLG</sequence>
<dbReference type="Pfam" id="PF06791">
    <property type="entry name" value="TMP_2"/>
    <property type="match status" value="1"/>
</dbReference>
<feature type="compositionally biased region" description="Polar residues" evidence="2">
    <location>
        <begin position="824"/>
        <end position="834"/>
    </location>
</feature>
<feature type="coiled-coil region" evidence="1">
    <location>
        <begin position="999"/>
        <end position="1026"/>
    </location>
</feature>
<organism evidence="4 5">
    <name type="scientific">Pseudomonas knackmussii (strain DSM 6978 / CCUG 54928 / LMG 23759 / B13)</name>
    <dbReference type="NCBI Taxonomy" id="1301098"/>
    <lineage>
        <taxon>Bacteria</taxon>
        <taxon>Pseudomonadati</taxon>
        <taxon>Pseudomonadota</taxon>
        <taxon>Gammaproteobacteria</taxon>
        <taxon>Pseudomonadales</taxon>
        <taxon>Pseudomonadaceae</taxon>
        <taxon>Pseudomonas</taxon>
    </lineage>
</organism>
<dbReference type="Proteomes" id="UP000025241">
    <property type="component" value="Chromosome I"/>
</dbReference>
<feature type="compositionally biased region" description="Low complexity" evidence="2">
    <location>
        <begin position="802"/>
        <end position="813"/>
    </location>
</feature>
<feature type="coiled-coil region" evidence="1">
    <location>
        <begin position="678"/>
        <end position="705"/>
    </location>
</feature>
<dbReference type="eggNOG" id="COG5185">
    <property type="taxonomic scope" value="Bacteria"/>
</dbReference>
<dbReference type="OrthoDB" id="79849at2"/>
<keyword evidence="5" id="KW-1185">Reference proteome</keyword>
<evidence type="ECO:0000313" key="5">
    <source>
        <dbReference type="Proteomes" id="UP000025241"/>
    </source>
</evidence>
<evidence type="ECO:0000259" key="3">
    <source>
        <dbReference type="Pfam" id="PF06791"/>
    </source>
</evidence>
<proteinExistence type="predicted"/>
<dbReference type="EMBL" id="HG322950">
    <property type="protein sequence ID" value="CDF82152.1"/>
    <property type="molecule type" value="Genomic_DNA"/>
</dbReference>
<dbReference type="RefSeq" id="WP_052355165.1">
    <property type="nucleotide sequence ID" value="NZ_HG322950.1"/>
</dbReference>
<dbReference type="eggNOG" id="COG5283">
    <property type="taxonomic scope" value="Bacteria"/>
</dbReference>
<feature type="region of interest" description="Disordered" evidence="2">
    <location>
        <begin position="777"/>
        <end position="834"/>
    </location>
</feature>
<evidence type="ECO:0000313" key="4">
    <source>
        <dbReference type="EMBL" id="CDF82152.1"/>
    </source>
</evidence>
<feature type="coiled-coil region" evidence="1">
    <location>
        <begin position="294"/>
        <end position="327"/>
    </location>
</feature>
<keyword evidence="1" id="KW-0175">Coiled coil</keyword>
<dbReference type="HOGENOM" id="CLU_006969_0_0_6"/>